<dbReference type="PANTHER" id="PTHR48105">
    <property type="entry name" value="THIOREDOXIN REDUCTASE 1-RELATED-RELATED"/>
    <property type="match status" value="1"/>
</dbReference>
<reference evidence="5" key="1">
    <citation type="journal article" date="2021" name="Proc. Natl. Acad. Sci. U.S.A.">
        <title>Three genomes in the algal genus Volvox reveal the fate of a haploid sex-determining region after a transition to homothallism.</title>
        <authorList>
            <person name="Yamamoto K."/>
            <person name="Hamaji T."/>
            <person name="Kawai-Toyooka H."/>
            <person name="Matsuzaki R."/>
            <person name="Takahashi F."/>
            <person name="Nishimura Y."/>
            <person name="Kawachi M."/>
            <person name="Noguchi H."/>
            <person name="Minakuchi Y."/>
            <person name="Umen J.G."/>
            <person name="Toyoda A."/>
            <person name="Nozaki H."/>
        </authorList>
    </citation>
    <scope>NUCLEOTIDE SEQUENCE</scope>
    <source>
        <strain evidence="5">NIES-3780</strain>
    </source>
</reference>
<evidence type="ECO:0000256" key="2">
    <source>
        <dbReference type="ARBA" id="ARBA00022630"/>
    </source>
</evidence>
<comment type="similarity">
    <text evidence="1">Belongs to the class-II pyridine nucleotide-disulfide oxidoreductase family.</text>
</comment>
<evidence type="ECO:0000256" key="3">
    <source>
        <dbReference type="ARBA" id="ARBA00023002"/>
    </source>
</evidence>
<keyword evidence="3" id="KW-0560">Oxidoreductase</keyword>
<dbReference type="GO" id="GO:0016491">
    <property type="term" value="F:oxidoreductase activity"/>
    <property type="evidence" value="ECO:0007669"/>
    <property type="project" value="UniProtKB-KW"/>
</dbReference>
<dbReference type="InterPro" id="IPR023753">
    <property type="entry name" value="FAD/NAD-binding_dom"/>
</dbReference>
<dbReference type="InterPro" id="IPR050097">
    <property type="entry name" value="Ferredoxin-NADP_redctase_2"/>
</dbReference>
<dbReference type="InterPro" id="IPR036188">
    <property type="entry name" value="FAD/NAD-bd_sf"/>
</dbReference>
<evidence type="ECO:0000256" key="1">
    <source>
        <dbReference type="ARBA" id="ARBA00009333"/>
    </source>
</evidence>
<dbReference type="AlphaFoldDB" id="A0A8J4BAX9"/>
<dbReference type="GO" id="GO:0097237">
    <property type="term" value="P:cellular response to toxic substance"/>
    <property type="evidence" value="ECO:0007669"/>
    <property type="project" value="UniProtKB-ARBA"/>
</dbReference>
<dbReference type="PRINTS" id="PR00469">
    <property type="entry name" value="PNDRDTASEII"/>
</dbReference>
<dbReference type="PRINTS" id="PR00368">
    <property type="entry name" value="FADPNR"/>
</dbReference>
<proteinExistence type="inferred from homology"/>
<name>A0A8J4BAX9_9CHLO</name>
<dbReference type="Gene3D" id="3.50.50.60">
    <property type="entry name" value="FAD/NAD(P)-binding domain"/>
    <property type="match status" value="3"/>
</dbReference>
<keyword evidence="2" id="KW-0285">Flavoprotein</keyword>
<accession>A0A8J4BAX9</accession>
<evidence type="ECO:0000313" key="6">
    <source>
        <dbReference type="Proteomes" id="UP000747399"/>
    </source>
</evidence>
<keyword evidence="6" id="KW-1185">Reference proteome</keyword>
<dbReference type="SUPFAM" id="SSF51905">
    <property type="entry name" value="FAD/NAD(P)-binding domain"/>
    <property type="match status" value="1"/>
</dbReference>
<gene>
    <name evidence="5" type="ORF">Vafri_12818</name>
</gene>
<evidence type="ECO:0000259" key="4">
    <source>
        <dbReference type="Pfam" id="PF07992"/>
    </source>
</evidence>
<feature type="domain" description="FAD/NAD(P)-binding" evidence="4">
    <location>
        <begin position="61"/>
        <end position="422"/>
    </location>
</feature>
<evidence type="ECO:0000313" key="5">
    <source>
        <dbReference type="EMBL" id="GIL57624.1"/>
    </source>
</evidence>
<dbReference type="EMBL" id="BNCO01000028">
    <property type="protein sequence ID" value="GIL57624.1"/>
    <property type="molecule type" value="Genomic_DNA"/>
</dbReference>
<dbReference type="Proteomes" id="UP000747399">
    <property type="component" value="Unassembled WGS sequence"/>
</dbReference>
<sequence length="472" mass="50626">MRLQQQQPMSQRYRFRTDFQKNVHFKLIVPISRGSASLRVRAFQTSENIGPEKQQPSLHTKVAIIGGGPAGHTAAIYAARAELEPIVFEGFMAAGIAPGGQLTTTTYVENFPGFVEPILGYELTDKFRQHSARYGTQILTETVTNVDLLVHDTFKPPGLYRGLPSRSMEDTDLGAPKPLAHAEEVQRPRRPFKLWTPSRCITADTIIIATGASARRLSFPGSGDESEGGFWNRGISACAICDGTSPLIRNKPVAVVGGGDSAMEEAMFLTRYASKVYIVHRFDYLEASKAMARRALANPKIEIKWCSQVVEAHGNDQGNLGSITIARSPVDAHKSAPVGLSGTVPPPPPSALIRERLDVGGLFFAIGHRPATDFLQGQLDLDEYGYIVTVPGSTVTSVPGVFAAGDVMDRSFRQAITAAGRGCMAALEAERFLHALHAAADVIGAATEQRQNGQGVAAKGSSAGEMAAAAEV</sequence>
<organism evidence="5 6">
    <name type="scientific">Volvox africanus</name>
    <dbReference type="NCBI Taxonomy" id="51714"/>
    <lineage>
        <taxon>Eukaryota</taxon>
        <taxon>Viridiplantae</taxon>
        <taxon>Chlorophyta</taxon>
        <taxon>core chlorophytes</taxon>
        <taxon>Chlorophyceae</taxon>
        <taxon>CS clade</taxon>
        <taxon>Chlamydomonadales</taxon>
        <taxon>Volvocaceae</taxon>
        <taxon>Volvox</taxon>
    </lineage>
</organism>
<dbReference type="Pfam" id="PF07992">
    <property type="entry name" value="Pyr_redox_2"/>
    <property type="match status" value="1"/>
</dbReference>
<protein>
    <recommendedName>
        <fullName evidence="4">FAD/NAD(P)-binding domain-containing protein</fullName>
    </recommendedName>
</protein>
<comment type="caution">
    <text evidence="5">The sequence shown here is derived from an EMBL/GenBank/DDBJ whole genome shotgun (WGS) entry which is preliminary data.</text>
</comment>